<evidence type="ECO:0000313" key="2">
    <source>
        <dbReference type="Proteomes" id="UP000632740"/>
    </source>
</evidence>
<comment type="caution">
    <text evidence="1">The sequence shown here is derived from an EMBL/GenBank/DDBJ whole genome shotgun (WGS) entry which is preliminary data.</text>
</comment>
<gene>
    <name evidence="1" type="ORF">Cch01nite_18740</name>
</gene>
<proteinExistence type="predicted"/>
<evidence type="ECO:0000313" key="1">
    <source>
        <dbReference type="EMBL" id="GIG21150.1"/>
    </source>
</evidence>
<dbReference type="Proteomes" id="UP000632740">
    <property type="component" value="Unassembled WGS sequence"/>
</dbReference>
<accession>A0A919P2Q5</accession>
<dbReference type="AlphaFoldDB" id="A0A919P2Q5"/>
<dbReference type="RefSeq" id="WP_203751831.1">
    <property type="nucleotide sequence ID" value="NZ_BONK01000005.1"/>
</dbReference>
<dbReference type="EMBL" id="BONK01000005">
    <property type="protein sequence ID" value="GIG21150.1"/>
    <property type="molecule type" value="Genomic_DNA"/>
</dbReference>
<keyword evidence="2" id="KW-1185">Reference proteome</keyword>
<evidence type="ECO:0008006" key="3">
    <source>
        <dbReference type="Google" id="ProtNLM"/>
    </source>
</evidence>
<sequence length="173" mass="18581">MAANLRRRAEAALSALGLTGPITNEQIKGILEHDRGRPIVVRTAPAKVFTNAACGAWLEAETIDVILVPDDADPMLQAHTVRHEYGHMILRHQGGASSIVGAETLRELVRLTMPDLDPERVVAMLGRASFTGPSERDAEMIASLLTLRSVRAADVLENAETESLRRALGGSGV</sequence>
<name>A0A919P2Q5_9CELL</name>
<protein>
    <recommendedName>
        <fullName evidence="3">IrrE N-terminal-like domain-containing protein</fullName>
    </recommendedName>
</protein>
<organism evidence="1 2">
    <name type="scientific">Cellulomonas chitinilytica</name>
    <dbReference type="NCBI Taxonomy" id="398759"/>
    <lineage>
        <taxon>Bacteria</taxon>
        <taxon>Bacillati</taxon>
        <taxon>Actinomycetota</taxon>
        <taxon>Actinomycetes</taxon>
        <taxon>Micrococcales</taxon>
        <taxon>Cellulomonadaceae</taxon>
        <taxon>Cellulomonas</taxon>
    </lineage>
</organism>
<reference evidence="1" key="1">
    <citation type="submission" date="2021-01" db="EMBL/GenBank/DDBJ databases">
        <title>Whole genome shotgun sequence of Cellulomonas chitinilytica NBRC 110799.</title>
        <authorList>
            <person name="Komaki H."/>
            <person name="Tamura T."/>
        </authorList>
    </citation>
    <scope>NUCLEOTIDE SEQUENCE</scope>
    <source>
        <strain evidence="1">NBRC 110799</strain>
    </source>
</reference>